<comment type="caution">
    <text evidence="1">The sequence shown here is derived from an EMBL/GenBank/DDBJ whole genome shotgun (WGS) entry which is preliminary data.</text>
</comment>
<evidence type="ECO:0000313" key="2">
    <source>
        <dbReference type="Proteomes" id="UP000821845"/>
    </source>
</evidence>
<organism evidence="1 2">
    <name type="scientific">Hyalomma asiaticum</name>
    <name type="common">Tick</name>
    <dbReference type="NCBI Taxonomy" id="266040"/>
    <lineage>
        <taxon>Eukaryota</taxon>
        <taxon>Metazoa</taxon>
        <taxon>Ecdysozoa</taxon>
        <taxon>Arthropoda</taxon>
        <taxon>Chelicerata</taxon>
        <taxon>Arachnida</taxon>
        <taxon>Acari</taxon>
        <taxon>Parasitiformes</taxon>
        <taxon>Ixodida</taxon>
        <taxon>Ixodoidea</taxon>
        <taxon>Ixodidae</taxon>
        <taxon>Hyalomminae</taxon>
        <taxon>Hyalomma</taxon>
    </lineage>
</organism>
<dbReference type="EMBL" id="CM023487">
    <property type="protein sequence ID" value="KAH6925917.1"/>
    <property type="molecule type" value="Genomic_DNA"/>
</dbReference>
<sequence length="131" mass="14642">MFEITAYLLVHISTVAAAPATEPPMYADPYEAYKYEDARKSLRNSSTCRSNGSARVRFLQVGSQFHISRERSELQKYNLIGSALQPTAAEEVCDVLLSFSISPSTAPCIELKAEMLHRTATAEQTRIQQRL</sequence>
<gene>
    <name evidence="1" type="ORF">HPB50_012034</name>
</gene>
<evidence type="ECO:0000313" key="1">
    <source>
        <dbReference type="EMBL" id="KAH6925917.1"/>
    </source>
</evidence>
<protein>
    <submittedName>
        <fullName evidence="1">Uncharacterized protein</fullName>
    </submittedName>
</protein>
<proteinExistence type="predicted"/>
<accession>A0ACB7RVT6</accession>
<keyword evidence="2" id="KW-1185">Reference proteome</keyword>
<dbReference type="Proteomes" id="UP000821845">
    <property type="component" value="Chromosome 7"/>
</dbReference>
<name>A0ACB7RVT6_HYAAI</name>
<reference evidence="1" key="1">
    <citation type="submission" date="2020-05" db="EMBL/GenBank/DDBJ databases">
        <title>Large-scale comparative analyses of tick genomes elucidate their genetic diversity and vector capacities.</title>
        <authorList>
            <person name="Jia N."/>
            <person name="Wang J."/>
            <person name="Shi W."/>
            <person name="Du L."/>
            <person name="Sun Y."/>
            <person name="Zhan W."/>
            <person name="Jiang J."/>
            <person name="Wang Q."/>
            <person name="Zhang B."/>
            <person name="Ji P."/>
            <person name="Sakyi L.B."/>
            <person name="Cui X."/>
            <person name="Yuan T."/>
            <person name="Jiang B."/>
            <person name="Yang W."/>
            <person name="Lam T.T.-Y."/>
            <person name="Chang Q."/>
            <person name="Ding S."/>
            <person name="Wang X."/>
            <person name="Zhu J."/>
            <person name="Ruan X."/>
            <person name="Zhao L."/>
            <person name="Wei J."/>
            <person name="Que T."/>
            <person name="Du C."/>
            <person name="Cheng J."/>
            <person name="Dai P."/>
            <person name="Han X."/>
            <person name="Huang E."/>
            <person name="Gao Y."/>
            <person name="Liu J."/>
            <person name="Shao H."/>
            <person name="Ye R."/>
            <person name="Li L."/>
            <person name="Wei W."/>
            <person name="Wang X."/>
            <person name="Wang C."/>
            <person name="Yang T."/>
            <person name="Huo Q."/>
            <person name="Li W."/>
            <person name="Guo W."/>
            <person name="Chen H."/>
            <person name="Zhou L."/>
            <person name="Ni X."/>
            <person name="Tian J."/>
            <person name="Zhou Y."/>
            <person name="Sheng Y."/>
            <person name="Liu T."/>
            <person name="Pan Y."/>
            <person name="Xia L."/>
            <person name="Li J."/>
            <person name="Zhao F."/>
            <person name="Cao W."/>
        </authorList>
    </citation>
    <scope>NUCLEOTIDE SEQUENCE</scope>
    <source>
        <strain evidence="1">Hyas-2018</strain>
    </source>
</reference>